<dbReference type="GO" id="GO:0005886">
    <property type="term" value="C:plasma membrane"/>
    <property type="evidence" value="ECO:0007669"/>
    <property type="project" value="TreeGrafter"/>
</dbReference>
<dbReference type="PANTHER" id="PTHR10075">
    <property type="entry name" value="BASIGIN RELATED"/>
    <property type="match status" value="1"/>
</dbReference>
<dbReference type="STRING" id="407821.A0A087UBL0"/>
<dbReference type="InterPro" id="IPR013098">
    <property type="entry name" value="Ig_I-set"/>
</dbReference>
<evidence type="ECO:0000259" key="3">
    <source>
        <dbReference type="PROSITE" id="PS50835"/>
    </source>
</evidence>
<dbReference type="FunFam" id="2.60.40.10:FF:000104">
    <property type="entry name" value="Down syndrome cell adhesion molecule b"/>
    <property type="match status" value="1"/>
</dbReference>
<dbReference type="InterPro" id="IPR003961">
    <property type="entry name" value="FN3_dom"/>
</dbReference>
<dbReference type="InterPro" id="IPR003598">
    <property type="entry name" value="Ig_sub2"/>
</dbReference>
<gene>
    <name evidence="5" type="ORF">X975_15111</name>
</gene>
<proteinExistence type="predicted"/>
<organism evidence="5 6">
    <name type="scientific">Stegodyphus mimosarum</name>
    <name type="common">African social velvet spider</name>
    <dbReference type="NCBI Taxonomy" id="407821"/>
    <lineage>
        <taxon>Eukaryota</taxon>
        <taxon>Metazoa</taxon>
        <taxon>Ecdysozoa</taxon>
        <taxon>Arthropoda</taxon>
        <taxon>Chelicerata</taxon>
        <taxon>Arachnida</taxon>
        <taxon>Araneae</taxon>
        <taxon>Araneomorphae</taxon>
        <taxon>Entelegynae</taxon>
        <taxon>Eresoidea</taxon>
        <taxon>Eresidae</taxon>
        <taxon>Stegodyphus</taxon>
    </lineage>
</organism>
<feature type="non-terminal residue" evidence="5">
    <location>
        <position position="356"/>
    </location>
</feature>
<dbReference type="FunFam" id="2.60.40.10:FF:000719">
    <property type="entry name" value="nephrin isoform X1"/>
    <property type="match status" value="1"/>
</dbReference>
<sequence>MKIHLMCAVSAGDPPFHISWLKDGRPLSSSDSDITVQMLKEDFSSMSIDSATTRNSGHYTCVVRNDVATVNYTAVLTIHVPPRWRLEPADTSVLVGRSVSLHCQADGFPQPQIRWEKASDPSARDYRPISTSYHYQIFENGSLTIQDVTEDDAGYYLCQATNGIGPGLSSVVSLSVHESPRFETKFRTQMVKKGDDVTLTCAVSGDPPLSITWTRDKQPLNLETEPRFQVSQTTSGDSKMKSILRVTSVGRVDSALYTCLASNEYGQDDTNIQLIVQEQPDAPREVQISETGSRLVRLSWEPPFSGNSLITQYVLHIRENGSSASVPSRNMSVPGTETSADLTGLRPATGYDVYLI</sequence>
<dbReference type="GO" id="GO:0007156">
    <property type="term" value="P:homophilic cell adhesion via plasma membrane adhesion molecules"/>
    <property type="evidence" value="ECO:0007669"/>
    <property type="project" value="TreeGrafter"/>
</dbReference>
<keyword evidence="6" id="KW-1185">Reference proteome</keyword>
<feature type="domain" description="Ig-like" evidence="3">
    <location>
        <begin position="1"/>
        <end position="77"/>
    </location>
</feature>
<dbReference type="AlphaFoldDB" id="A0A087UBL0"/>
<feature type="domain" description="Fibronectin type-III" evidence="4">
    <location>
        <begin position="282"/>
        <end position="356"/>
    </location>
</feature>
<name>A0A087UBL0_STEMI</name>
<dbReference type="GO" id="GO:0070593">
    <property type="term" value="P:dendrite self-avoidance"/>
    <property type="evidence" value="ECO:0007669"/>
    <property type="project" value="TreeGrafter"/>
</dbReference>
<dbReference type="PROSITE" id="PS50853">
    <property type="entry name" value="FN3"/>
    <property type="match status" value="1"/>
</dbReference>
<dbReference type="GO" id="GO:0007411">
    <property type="term" value="P:axon guidance"/>
    <property type="evidence" value="ECO:0007669"/>
    <property type="project" value="TreeGrafter"/>
</dbReference>
<dbReference type="OMA" id="CEVTNIA"/>
<dbReference type="PANTHER" id="PTHR10075:SF100">
    <property type="entry name" value="FASCICLIN-2"/>
    <property type="match status" value="1"/>
</dbReference>
<dbReference type="GO" id="GO:0098632">
    <property type="term" value="F:cell-cell adhesion mediator activity"/>
    <property type="evidence" value="ECO:0007669"/>
    <property type="project" value="TreeGrafter"/>
</dbReference>
<dbReference type="Proteomes" id="UP000054359">
    <property type="component" value="Unassembled WGS sequence"/>
</dbReference>
<feature type="domain" description="Ig-like" evidence="3">
    <location>
        <begin position="82"/>
        <end position="175"/>
    </location>
</feature>
<dbReference type="InterPro" id="IPR013783">
    <property type="entry name" value="Ig-like_fold"/>
</dbReference>
<dbReference type="CDD" id="cd00063">
    <property type="entry name" value="FN3"/>
    <property type="match status" value="1"/>
</dbReference>
<dbReference type="EMBL" id="KK119103">
    <property type="protein sequence ID" value="KFM74749.1"/>
    <property type="molecule type" value="Genomic_DNA"/>
</dbReference>
<evidence type="ECO:0000313" key="6">
    <source>
        <dbReference type="Proteomes" id="UP000054359"/>
    </source>
</evidence>
<dbReference type="SUPFAM" id="SSF49265">
    <property type="entry name" value="Fibronectin type III"/>
    <property type="match status" value="1"/>
</dbReference>
<reference evidence="5 6" key="1">
    <citation type="submission" date="2013-11" db="EMBL/GenBank/DDBJ databases">
        <title>Genome sequencing of Stegodyphus mimosarum.</title>
        <authorList>
            <person name="Bechsgaard J."/>
        </authorList>
    </citation>
    <scope>NUCLEOTIDE SEQUENCE [LARGE SCALE GENOMIC DNA]</scope>
</reference>
<dbReference type="SMART" id="SM00408">
    <property type="entry name" value="IGc2"/>
    <property type="match status" value="3"/>
</dbReference>
<dbReference type="OrthoDB" id="6415012at2759"/>
<dbReference type="InterPro" id="IPR003599">
    <property type="entry name" value="Ig_sub"/>
</dbReference>
<evidence type="ECO:0000259" key="4">
    <source>
        <dbReference type="PROSITE" id="PS50853"/>
    </source>
</evidence>
<dbReference type="SMART" id="SM00409">
    <property type="entry name" value="IG"/>
    <property type="match status" value="3"/>
</dbReference>
<dbReference type="Pfam" id="PF00041">
    <property type="entry name" value="fn3"/>
    <property type="match status" value="1"/>
</dbReference>
<evidence type="ECO:0000313" key="5">
    <source>
        <dbReference type="EMBL" id="KFM74749.1"/>
    </source>
</evidence>
<keyword evidence="2" id="KW-0393">Immunoglobulin domain</keyword>
<dbReference type="SUPFAM" id="SSF48726">
    <property type="entry name" value="Immunoglobulin"/>
    <property type="match status" value="3"/>
</dbReference>
<feature type="domain" description="Ig-like" evidence="3">
    <location>
        <begin position="180"/>
        <end position="277"/>
    </location>
</feature>
<dbReference type="InterPro" id="IPR036116">
    <property type="entry name" value="FN3_sf"/>
</dbReference>
<accession>A0A087UBL0</accession>
<evidence type="ECO:0000256" key="2">
    <source>
        <dbReference type="ARBA" id="ARBA00023319"/>
    </source>
</evidence>
<dbReference type="Pfam" id="PF07679">
    <property type="entry name" value="I-set"/>
    <property type="match status" value="2"/>
</dbReference>
<protein>
    <submittedName>
        <fullName evidence="5">Down syndrome cell adhesion molecule-like protein Dscam2</fullName>
    </submittedName>
</protein>
<dbReference type="Pfam" id="PF13927">
    <property type="entry name" value="Ig_3"/>
    <property type="match status" value="1"/>
</dbReference>
<dbReference type="FunFam" id="2.60.40.10:FF:000333">
    <property type="entry name" value="Down syndrome cell adhesion molecule"/>
    <property type="match status" value="1"/>
</dbReference>
<dbReference type="InterPro" id="IPR007110">
    <property type="entry name" value="Ig-like_dom"/>
</dbReference>
<evidence type="ECO:0000256" key="1">
    <source>
        <dbReference type="ARBA" id="ARBA00022737"/>
    </source>
</evidence>
<dbReference type="GO" id="GO:0030424">
    <property type="term" value="C:axon"/>
    <property type="evidence" value="ECO:0007669"/>
    <property type="project" value="TreeGrafter"/>
</dbReference>
<keyword evidence="1" id="KW-0677">Repeat</keyword>
<dbReference type="InterPro" id="IPR036179">
    <property type="entry name" value="Ig-like_dom_sf"/>
</dbReference>
<dbReference type="Gene3D" id="2.60.40.10">
    <property type="entry name" value="Immunoglobulins"/>
    <property type="match status" value="4"/>
</dbReference>
<dbReference type="PROSITE" id="PS50835">
    <property type="entry name" value="IG_LIKE"/>
    <property type="match status" value="3"/>
</dbReference>